<evidence type="ECO:0000259" key="5">
    <source>
        <dbReference type="PROSITE" id="PS50886"/>
    </source>
</evidence>
<name>A0A8T1UX30_9STRA</name>
<dbReference type="InterPro" id="IPR052228">
    <property type="entry name" value="Sec_Metab_Biosynth_Oxidored"/>
</dbReference>
<gene>
    <name evidence="6" type="ORF">JG687_00001678</name>
</gene>
<reference evidence="6" key="1">
    <citation type="submission" date="2021-01" db="EMBL/GenBank/DDBJ databases">
        <title>Phytophthora aleatoria, a newly-described species from Pinus radiata is distinct from Phytophthora cactorum isolates based on comparative genomics.</title>
        <authorList>
            <person name="Mcdougal R."/>
            <person name="Panda P."/>
            <person name="Williams N."/>
            <person name="Studholme D.J."/>
        </authorList>
    </citation>
    <scope>NUCLEOTIDE SEQUENCE</scope>
    <source>
        <strain evidence="6">NZFS 3830</strain>
    </source>
</reference>
<keyword evidence="1 3" id="KW-0694">RNA-binding</keyword>
<evidence type="ECO:0000256" key="4">
    <source>
        <dbReference type="SAM" id="MobiDB-lite"/>
    </source>
</evidence>
<dbReference type="EMBL" id="JAENGZ010000041">
    <property type="protein sequence ID" value="KAG6972078.1"/>
    <property type="molecule type" value="Genomic_DNA"/>
</dbReference>
<sequence>MVAPSKHALVVGASSGIGLAVAKELAPIVAKLTLCSRSYPEELLKTIQADNPNLEVVHEKLDVSLMHEVRKFTTKHADTQFDWIVMSPGIMTLNGRTETSEGLDVKMATHYYGRFMLIRDLLGRLICPGVRVLNVLGGGQGGYVDVDDLYLKRTYSLRRCAQATMQYSDLMAQSFSERAPKASFLHASPGFVSTTMYIVSVLLNDDYATDWKLLDQDCVCDPRRHHQETMSATEQIQSLISSLETDLGIEANAPIGNDKKPQQQKEQKPKAKKPKAPKPAKAPAADPNQPEITKLDIRVGKIVKVWKHETADKLYCEEIDVGEDEPRHIASGLVYHYSLEEMQDRRVLVLCNLKPRNLVGFRSHGMVMCAAVPLGDGKEKVAFVTPPEGAKIGERITFEGLTGEPFSPAQVEKKKVLTVLGDDMKTDDNGVAKWKEHVFGTSAGPCTAPVNNGVIR</sequence>
<feature type="region of interest" description="Disordered" evidence="4">
    <location>
        <begin position="251"/>
        <end position="291"/>
    </location>
</feature>
<dbReference type="FunFam" id="2.40.50.140:FF:000225">
    <property type="entry name" value="tyrosine--tRNA ligase, cytoplasmic"/>
    <property type="match status" value="1"/>
</dbReference>
<dbReference type="Pfam" id="PF00106">
    <property type="entry name" value="adh_short"/>
    <property type="match status" value="1"/>
</dbReference>
<dbReference type="PROSITE" id="PS50886">
    <property type="entry name" value="TRBD"/>
    <property type="match status" value="1"/>
</dbReference>
<evidence type="ECO:0000313" key="7">
    <source>
        <dbReference type="Proteomes" id="UP000688947"/>
    </source>
</evidence>
<dbReference type="Pfam" id="PF01588">
    <property type="entry name" value="tRNA_bind"/>
    <property type="match status" value="1"/>
</dbReference>
<keyword evidence="2" id="KW-0560">Oxidoreductase</keyword>
<dbReference type="GO" id="GO:0000049">
    <property type="term" value="F:tRNA binding"/>
    <property type="evidence" value="ECO:0007669"/>
    <property type="project" value="UniProtKB-UniRule"/>
</dbReference>
<dbReference type="VEuPathDB" id="FungiDB:PC110_g7871"/>
<evidence type="ECO:0000256" key="3">
    <source>
        <dbReference type="PROSITE-ProRule" id="PRU00209"/>
    </source>
</evidence>
<protein>
    <recommendedName>
        <fullName evidence="5">tRNA-binding domain-containing protein</fullName>
    </recommendedName>
</protein>
<dbReference type="InterPro" id="IPR002547">
    <property type="entry name" value="tRNA-bd_dom"/>
</dbReference>
<feature type="compositionally biased region" description="Basic and acidic residues" evidence="4">
    <location>
        <begin position="257"/>
        <end position="269"/>
    </location>
</feature>
<evidence type="ECO:0000313" key="6">
    <source>
        <dbReference type="EMBL" id="KAG6972078.1"/>
    </source>
</evidence>
<accession>A0A8T1UX30</accession>
<dbReference type="OrthoDB" id="19141at2759"/>
<evidence type="ECO:0000256" key="2">
    <source>
        <dbReference type="ARBA" id="ARBA00023002"/>
    </source>
</evidence>
<feature type="domain" description="TRNA-binding" evidence="5">
    <location>
        <begin position="291"/>
        <end position="397"/>
    </location>
</feature>
<dbReference type="PANTHER" id="PTHR47534:SF3">
    <property type="entry name" value="ALCOHOL DEHYDROGENASE-LIKE C-TERMINAL DOMAIN-CONTAINING PROTEIN"/>
    <property type="match status" value="1"/>
</dbReference>
<proteinExistence type="predicted"/>
<evidence type="ECO:0000256" key="1">
    <source>
        <dbReference type="ARBA" id="ARBA00022884"/>
    </source>
</evidence>
<dbReference type="Proteomes" id="UP000688947">
    <property type="component" value="Unassembled WGS sequence"/>
</dbReference>
<keyword evidence="3" id="KW-0820">tRNA-binding</keyword>
<comment type="caution">
    <text evidence="6">The sequence shown here is derived from an EMBL/GenBank/DDBJ whole genome shotgun (WGS) entry which is preliminary data.</text>
</comment>
<dbReference type="GO" id="GO:0016491">
    <property type="term" value="F:oxidoreductase activity"/>
    <property type="evidence" value="ECO:0007669"/>
    <property type="project" value="UniProtKB-KW"/>
</dbReference>
<organism evidence="6 7">
    <name type="scientific">Phytophthora cactorum</name>
    <dbReference type="NCBI Taxonomy" id="29920"/>
    <lineage>
        <taxon>Eukaryota</taxon>
        <taxon>Sar</taxon>
        <taxon>Stramenopiles</taxon>
        <taxon>Oomycota</taxon>
        <taxon>Peronosporomycetes</taxon>
        <taxon>Peronosporales</taxon>
        <taxon>Peronosporaceae</taxon>
        <taxon>Phytophthora</taxon>
    </lineage>
</organism>
<dbReference type="AlphaFoldDB" id="A0A8T1UX30"/>
<dbReference type="InterPro" id="IPR002347">
    <property type="entry name" value="SDR_fam"/>
</dbReference>
<dbReference type="PANTHER" id="PTHR47534">
    <property type="entry name" value="YALI0E05731P"/>
    <property type="match status" value="1"/>
</dbReference>
<dbReference type="VEuPathDB" id="FungiDB:PC110_g7872"/>
<dbReference type="CDD" id="cd02799">
    <property type="entry name" value="tRNA_bind_EMAP-II_like"/>
    <property type="match status" value="1"/>
</dbReference>